<name>A0ABW5XCW3_9MICO</name>
<organism evidence="3 4">
    <name type="scientific">Populibacterium corticicola</name>
    <dbReference type="NCBI Taxonomy" id="1812826"/>
    <lineage>
        <taxon>Bacteria</taxon>
        <taxon>Bacillati</taxon>
        <taxon>Actinomycetota</taxon>
        <taxon>Actinomycetes</taxon>
        <taxon>Micrococcales</taxon>
        <taxon>Jonesiaceae</taxon>
        <taxon>Populibacterium</taxon>
    </lineage>
</organism>
<dbReference type="SUPFAM" id="SSF49879">
    <property type="entry name" value="SMAD/FHA domain"/>
    <property type="match status" value="1"/>
</dbReference>
<dbReference type="Gene3D" id="2.60.200.20">
    <property type="match status" value="1"/>
</dbReference>
<gene>
    <name evidence="3" type="ORF">ACFSYH_03285</name>
</gene>
<evidence type="ECO:0000313" key="3">
    <source>
        <dbReference type="EMBL" id="MFD2839588.1"/>
    </source>
</evidence>
<sequence>MNENFGDAKVPENADKLTETTLTFASLAALDEAYNVAAASPEVRDAVKALPLGSALLVVRLGSGEGERFLLDAERIVAGRSEYADVFLNDVTVSRKHAEFARVGNDYEVRDLGSLNGTYINRDRIDSYVLKPGDEIQIGKYRMIYYQSPLARLS</sequence>
<proteinExistence type="predicted"/>
<accession>A0ABW5XCW3</accession>
<reference evidence="4" key="1">
    <citation type="journal article" date="2019" name="Int. J. Syst. Evol. Microbiol.">
        <title>The Global Catalogue of Microorganisms (GCM) 10K type strain sequencing project: providing services to taxonomists for standard genome sequencing and annotation.</title>
        <authorList>
            <consortium name="The Broad Institute Genomics Platform"/>
            <consortium name="The Broad Institute Genome Sequencing Center for Infectious Disease"/>
            <person name="Wu L."/>
            <person name="Ma J."/>
        </authorList>
    </citation>
    <scope>NUCLEOTIDE SEQUENCE [LARGE SCALE GENOMIC DNA]</scope>
    <source>
        <strain evidence="4">KCTC 33576</strain>
    </source>
</reference>
<keyword evidence="4" id="KW-1185">Reference proteome</keyword>
<comment type="caution">
    <text evidence="3">The sequence shown here is derived from an EMBL/GenBank/DDBJ whole genome shotgun (WGS) entry which is preliminary data.</text>
</comment>
<dbReference type="InterPro" id="IPR000253">
    <property type="entry name" value="FHA_dom"/>
</dbReference>
<dbReference type="PROSITE" id="PS50006">
    <property type="entry name" value="FHA_DOMAIN"/>
    <property type="match status" value="1"/>
</dbReference>
<dbReference type="SMART" id="SM00240">
    <property type="entry name" value="FHA"/>
    <property type="match status" value="1"/>
</dbReference>
<evidence type="ECO:0000259" key="2">
    <source>
        <dbReference type="PROSITE" id="PS50006"/>
    </source>
</evidence>
<dbReference type="PANTHER" id="PTHR23308">
    <property type="entry name" value="NUCLEAR INHIBITOR OF PROTEIN PHOSPHATASE-1"/>
    <property type="match status" value="1"/>
</dbReference>
<dbReference type="InterPro" id="IPR050923">
    <property type="entry name" value="Cell_Proc_Reg/RNA_Proc"/>
</dbReference>
<dbReference type="InterPro" id="IPR008984">
    <property type="entry name" value="SMAD_FHA_dom_sf"/>
</dbReference>
<protein>
    <submittedName>
        <fullName evidence="3">FHA domain-containing protein</fullName>
    </submittedName>
</protein>
<keyword evidence="1" id="KW-0597">Phosphoprotein</keyword>
<dbReference type="Proteomes" id="UP001597391">
    <property type="component" value="Unassembled WGS sequence"/>
</dbReference>
<dbReference type="EMBL" id="JBHUOP010000001">
    <property type="protein sequence ID" value="MFD2839588.1"/>
    <property type="molecule type" value="Genomic_DNA"/>
</dbReference>
<dbReference type="Pfam" id="PF00498">
    <property type="entry name" value="FHA"/>
    <property type="match status" value="1"/>
</dbReference>
<evidence type="ECO:0000256" key="1">
    <source>
        <dbReference type="ARBA" id="ARBA00022553"/>
    </source>
</evidence>
<feature type="domain" description="FHA" evidence="2">
    <location>
        <begin position="76"/>
        <end position="125"/>
    </location>
</feature>
<dbReference type="RefSeq" id="WP_377465077.1">
    <property type="nucleotide sequence ID" value="NZ_JBHUOP010000001.1"/>
</dbReference>
<evidence type="ECO:0000313" key="4">
    <source>
        <dbReference type="Proteomes" id="UP001597391"/>
    </source>
</evidence>